<evidence type="ECO:0000313" key="10">
    <source>
        <dbReference type="Proteomes" id="UP000515152"/>
    </source>
</evidence>
<dbReference type="InterPro" id="IPR014853">
    <property type="entry name" value="VWF/SSPO/ZAN-like_Cys-rich_dom"/>
</dbReference>
<dbReference type="KEGG" id="char:105891080"/>
<dbReference type="Pfam" id="PF13330">
    <property type="entry name" value="Mucin2_WxxW"/>
    <property type="match status" value="9"/>
</dbReference>
<feature type="region of interest" description="Disordered" evidence="8">
    <location>
        <begin position="1541"/>
        <end position="1623"/>
    </location>
</feature>
<dbReference type="InterPro" id="IPR002919">
    <property type="entry name" value="TIL_dom"/>
</dbReference>
<dbReference type="GO" id="GO:0031012">
    <property type="term" value="C:extracellular matrix"/>
    <property type="evidence" value="ECO:0007669"/>
    <property type="project" value="TreeGrafter"/>
</dbReference>
<feature type="region of interest" description="Disordered" evidence="8">
    <location>
        <begin position="2631"/>
        <end position="2728"/>
    </location>
</feature>
<feature type="region of interest" description="Disordered" evidence="8">
    <location>
        <begin position="1909"/>
        <end position="2038"/>
    </location>
</feature>
<accession>A0A8M1KII0</accession>
<evidence type="ECO:0000256" key="5">
    <source>
        <dbReference type="ARBA" id="ARBA00023008"/>
    </source>
</evidence>
<dbReference type="InterPro" id="IPR001007">
    <property type="entry name" value="VWF_dom"/>
</dbReference>
<dbReference type="GO" id="GO:0005615">
    <property type="term" value="C:extracellular space"/>
    <property type="evidence" value="ECO:0007669"/>
    <property type="project" value="TreeGrafter"/>
</dbReference>
<feature type="region of interest" description="Disordered" evidence="8">
    <location>
        <begin position="2832"/>
        <end position="2973"/>
    </location>
</feature>
<dbReference type="InterPro" id="IPR058753">
    <property type="entry name" value="TIL_OTOGL_Mucin"/>
</dbReference>
<dbReference type="Pfam" id="PF00094">
    <property type="entry name" value="VWD"/>
    <property type="match status" value="3"/>
</dbReference>
<dbReference type="Proteomes" id="UP000515152">
    <property type="component" value="Chromosome 6"/>
</dbReference>
<evidence type="ECO:0000256" key="1">
    <source>
        <dbReference type="ARBA" id="ARBA00004613"/>
    </source>
</evidence>
<evidence type="ECO:0000256" key="4">
    <source>
        <dbReference type="ARBA" id="ARBA00022737"/>
    </source>
</evidence>
<dbReference type="Pfam" id="PF01826">
    <property type="entry name" value="TIL"/>
    <property type="match status" value="1"/>
</dbReference>
<feature type="compositionally biased region" description="Low complexity" evidence="8">
    <location>
        <begin position="2631"/>
        <end position="2724"/>
    </location>
</feature>
<dbReference type="SMART" id="SM00832">
    <property type="entry name" value="C8"/>
    <property type="match status" value="3"/>
</dbReference>
<dbReference type="InterPro" id="IPR050780">
    <property type="entry name" value="Mucin_vWF_Thrombospondin_sf"/>
</dbReference>
<feature type="compositionally biased region" description="Low complexity" evidence="8">
    <location>
        <begin position="2142"/>
        <end position="2280"/>
    </location>
</feature>
<keyword evidence="7" id="KW-0325">Glycoprotein</keyword>
<feature type="domain" description="VWFD" evidence="9">
    <location>
        <begin position="860"/>
        <end position="1030"/>
    </location>
</feature>
<sequence>MAVYIGLTTSETGPTNVNVIPTMTKIQMLAGASPVHNELVCSTWGNYHFKTFDGDIFQLPSSCNYILTSQCKSSYEDFNIQMRREVENGLPTISKITMMLEGTVVELMKGTVSVNGEIVTLPFSESGVQIEKSPSYINIKAKLGLLVKWNEDDAFLVELDKKYANQTCGLCGDFNGVQTYNEFVTDDGVPISTLDYGNIWKLDGPTETCNEPVEPEPVCRDMTSVCDQLLSSPAFGSCKDLVDIDSFVKACARDLCQCANSSDSFCLCGTVSEYSRQCIHAGGKPGEWRTEEFCPKSCPTNMVHQECGSPCVDTCSNPDRGQVCEEHCMDGCFCPPGTVFDDVTGKGCISVTECSCGNNGNIYQPGESYSSNCKHCTCGAGQWSCKEEDCPATCSVEGGSHFFTFDGKAYTFHGDCSYVLTKQCNGTDFTVLGDLVRCGLTETETCLKAVTLAVAGNTVINIQPNGKVFINRIYSQLPLSTAGVKIFEASTFFIIVQTSVGIQLEIQLSPTMQVYITASSELKQKTCGLCGNFNNIQADDFLTMSGITEGTASGFANTWKTRASCPDVKSSLENPCSLSFDNEKYAQKWCSLLTDADGVFSPCHNEINPDIYKENCMYDSCNCEKSEDCMCAALSSYVHACAAKGIQLNGWRDTACKEYATNCPSNMVYAYSIENSDRSCRCYSDPDFTCSVTFASVDGCICAKGMYLDEGGKCVAPASCSCYYKGQVIPPGEVISKDKATCTCKAGKLSCMGETTHLPTCPAPMVYFNCSSADPAAKGSECQRSCSTLHMACISSECVSGCVCPSGLVSDGKGGCVKEDQCPCYHNGAQYKPGDSIKVDCNKCTCKDSKWDCSSNLCHGTCAIYGDGHYITFDGKRFSFDGGCEYILTENSCGHGSANGTFRVITENVPCGTTGTTCSKAIKIFLGSNELILTDGGYQVVKRNAGEEVPFQIRTMGIYLVIEAKNGLILMWDRKTSLFIKLSPEFKGDVCGLCGNYDGNANNDFVTRNQGQAIKSLEFGNSWKVSPSCPDAKQTKNPCTSNPYRKSWAQKKCSIIISEAFASCHYQVDPSPFYDSCVSDSCACDSGGDCECFCTAVASYAAACNEAGACVAWRTPNICPLFCDYYNPPGECEWHYKPCGAPCMKTCRNPTGQCSQQIPALEGCYPQCPADEPFFDEDTMKCVQREKCGCFDDEGRHYVNGEKVPTSANCRTWYNPNQTYFDTFNSNTNNDHKYNYNNSADTNSDYLHHPAINNRYYDSDHNNNIHKYTYAHNNNVHNIYNHRNTYNQAMHITMLWTMCGHYYDDNNYDTNTNHNYTYDHNNNVHNIYNHRNTYNTQYHCHCANYNNYDTNNNHNSTYDHNNNVHNIYNHRNTYNQAMHITMLWTMCGHYYDDNNYDTNTNHNYTYDHNNNVHNIYNHRNTYNTQYHCHCANYYDYVNDNNPDTNNNHNYTYAHNNNVHNIYNHRNTYNQAMHIRIGCTQPTKVDCRAKMYPTLPLTQLGQDVICSPSEGLVCLNKNQGNKQECFDYEIRVQCCAPCPTTTTTTTTTPTPTTTTTPPTTTTTTSTTTPTTTGTPTTPSTTVTVPTTTTTSTTTTPTPTTTTTTPKPTTTTSTTSTTTETPTTKPCTCEWSDWIDLGAPTPGPDGGDTESISQLINSKRIGCTQPTKVDCRAKMYPTLPLTQLGQDVICSPSEGLVCLNKNQGNKQECFDYEIRVQCCAPCPTTTTTTTTTTTPTPTTTTSTTTPTTTSTTSTTTPTTTGTPTTPSTTVTVADTTTTSTTPTPTTTTTTPTPTTTTSTTSTTTETPTTKPCTCEWSDWIDLGSPTPGPDGGDTESISQLIDSRRIGCTQPTKVDCRAKMYPTLPLTQLGQDVICSPSEGLVCLNKNQGNKQECFDYEIRVQCCAPCPTTTTTTTTTPTPTTTTTPPTTTTTTSTTTPTTTGTPTTPSTTVTVPTTTTTSTTTTQTPTTTTTPPTTTTTTSTTTPTTTGTPTTPSTTVTVPTTTTTSTTTTPTPTTTTTTPTPTTTTSTTSTTTETPTTKPCTCEWSDWIDLGAPTPGPDGGDTESISQLINSKRIGCTQPTKVDCRAKMYPTLPLTQLGQDVICSPSVGLVCLNKNQGIKQECFDYEIRVQCCGPCVGTTTTTTTTTPTPTTTTPTTTTTTSTISTTTETPTTPSTTVTVPTTTTTSTTTTPTPTTTTTPPTTTTTTSTTTPTTTGTPTTPSTTVTVPTTTTMSTTTTPTPTTTTTTPTPTTTTSTTTPTTTGTPTTPSTTVTLPTSSSITAPPPKNCTCEWSDWIDLGSPTPGPDGGDTESISQLINSKRIGCTQPTNVDCRAKMYPTLPLTQLGQDVICSPSVGLVCLNKNQGNKQECFDYEIRVQCCAPCPTTTTTTTTTPTPTTSTTTPTTTTTTTSTSTTTKTPTTPSTTVTVPTTTTTTTTPTPTTTTTPPTTTTTTSTTTPTTTGTPTTPSTTVTVPTTTTTSTTTTPTPTTTTTTPTPTTTTSTTSTTTETPTTPSTTVTLPTSSSITAPPPKNCTCEWSDWIDLGSPTPGPDGGDTESISQLINSKRIGCTQPTKVDCRAKMYPTLPLTQLGQDVICSPSVGLVCLNKNQGNKQECFDYEIRVQCCAPCPTTTTTTTTTPTPTTTTTPPTTTTTTSTTTPTTTGTPTTPSTTVTVPTTTTTSTTTTPTPTTTTTTPTPTTTTSTTSTTTETPTTPSTTVTLPTSSSITAPPPKNCTCEWSDWIDLGSPTPGPDGGDTESISQLINSKRIGCTQPTKVDCRAKMYPTLPLTQLGQDVICSPSVGLVCLNKNQANKQECFDYEIRVQCCAPCPTTTTTTTTTPTPTTTTTPPTTTTTTSTTSTTTETPTTPSTTVTVPTTTTTTTTPTPTTTTTTPTPTTTTSTTTPTTTGTPTTPSTTVTVPTTTTTSTTTTPTPTTTTTTPTPTTTTSTTSTTTETPTTPSTTVTLPTSSSITAPPPKNCTCEWSDWIDLGSPTPGPDGGDTESISQLINSKRIGCTQPTKVDCRAKMYPTLPLTQLGQDVICSPSEGLVCLNKNQANKQECFDYEIRVQCCAPCPTTTTTTTTTPTPTTTTTPPTTTTTTSTTSTTTETPTTPSTTVTVPTTTTTTTTPTPTTTTTTPTPTTTTSTTTPTTTGTPTTPSTTVTVPTTTTTSTTTTPTPTTTTTTPTPTTTTSTTSTTTETPTTPSTTVTLPTSSSITAPPPKNCTCEWSDWIDLGSPTPGPDGGDTESISQLINSKRIGCTQPTKVDCRAKMYPTLPLTQLGQDVICSPSVGLVCLNKNQANKQECFDYEIRVQCCAPCPTTTTTTTTTPTPTTTTTPPTPTTTTSTTSTTTETPTTPSTTVTVPTTTTTSTTTTPTPTTTTTTPTTTTTTSTTSTTSTTTKTPSPPSTTVTVPTTTTTTTTTPTPTTTTTPPTTTTTTSTTTPTTTTLSTTSITHSTVTAHPASFTTVSSTTFTVRTGPTFKPSPQVVLSTTTKKPSPPCNGCEDVNGKLHPAGKCL</sequence>
<feature type="compositionally biased region" description="Low complexity" evidence="8">
    <location>
        <begin position="3077"/>
        <end position="3214"/>
    </location>
</feature>
<feature type="compositionally biased region" description="Low complexity" evidence="8">
    <location>
        <begin position="2386"/>
        <end position="2523"/>
    </location>
</feature>
<dbReference type="Pfam" id="PF25962">
    <property type="entry name" value="TIL_OTOGL_Mucin"/>
    <property type="match status" value="1"/>
</dbReference>
<feature type="region of interest" description="Disordered" evidence="8">
    <location>
        <begin position="3077"/>
        <end position="3220"/>
    </location>
</feature>
<evidence type="ECO:0000256" key="7">
    <source>
        <dbReference type="ARBA" id="ARBA00023180"/>
    </source>
</evidence>
<protein>
    <submittedName>
        <fullName evidence="11">Mucin-5AC</fullName>
    </submittedName>
</protein>
<evidence type="ECO:0000256" key="2">
    <source>
        <dbReference type="ARBA" id="ARBA00022525"/>
    </source>
</evidence>
<dbReference type="InterPro" id="IPR001846">
    <property type="entry name" value="VWF_type-D"/>
</dbReference>
<feature type="region of interest" description="Disordered" evidence="8">
    <location>
        <begin position="2142"/>
        <end position="2282"/>
    </location>
</feature>
<feature type="compositionally biased region" description="Low complexity" evidence="8">
    <location>
        <begin position="2832"/>
        <end position="2969"/>
    </location>
</feature>
<keyword evidence="6" id="KW-1015">Disulfide bond</keyword>
<keyword evidence="2" id="KW-0964">Secreted</keyword>
<comment type="subcellular location">
    <subcellularLocation>
        <location evidence="1">Secreted</location>
    </subcellularLocation>
</comment>
<feature type="domain" description="VWFD" evidence="9">
    <location>
        <begin position="392"/>
        <end position="566"/>
    </location>
</feature>
<reference evidence="11" key="1">
    <citation type="submission" date="2025-08" db="UniProtKB">
        <authorList>
            <consortium name="RefSeq"/>
        </authorList>
    </citation>
    <scope>IDENTIFICATION</scope>
</reference>
<evidence type="ECO:0000259" key="9">
    <source>
        <dbReference type="PROSITE" id="PS51233"/>
    </source>
</evidence>
<dbReference type="RefSeq" id="XP_042563876.1">
    <property type="nucleotide sequence ID" value="XM_042707942.1"/>
</dbReference>
<feature type="domain" description="VWFD" evidence="9">
    <location>
        <begin position="39"/>
        <end position="210"/>
    </location>
</feature>
<name>A0A8M1KII0_CLUHA</name>
<evidence type="ECO:0000313" key="11">
    <source>
        <dbReference type="RefSeq" id="XP_042563876.1"/>
    </source>
</evidence>
<feature type="compositionally biased region" description="Low complexity" evidence="8">
    <location>
        <begin position="1909"/>
        <end position="2037"/>
    </location>
</feature>
<dbReference type="FunFam" id="2.10.25.10:FF:000153">
    <property type="entry name" value="MUC5B isoform 1"/>
    <property type="match status" value="1"/>
</dbReference>
<dbReference type="CDD" id="cd19941">
    <property type="entry name" value="TIL"/>
    <property type="match status" value="2"/>
</dbReference>
<dbReference type="PANTHER" id="PTHR11339">
    <property type="entry name" value="EXTRACELLULAR MATRIX GLYCOPROTEIN RELATED"/>
    <property type="match status" value="1"/>
</dbReference>
<evidence type="ECO:0000256" key="3">
    <source>
        <dbReference type="ARBA" id="ARBA00022729"/>
    </source>
</evidence>
<keyword evidence="5" id="KW-0186">Copper</keyword>
<feature type="region of interest" description="Disordered" evidence="8">
    <location>
        <begin position="3322"/>
        <end position="3455"/>
    </location>
</feature>
<keyword evidence="3" id="KW-0732">Signal</keyword>
<evidence type="ECO:0000256" key="6">
    <source>
        <dbReference type="ARBA" id="ARBA00023157"/>
    </source>
</evidence>
<dbReference type="InterPro" id="IPR025155">
    <property type="entry name" value="WxxW_domain"/>
</dbReference>
<dbReference type="PANTHER" id="PTHR11339:SF408">
    <property type="entry name" value="MUCIN-5B"/>
    <property type="match status" value="1"/>
</dbReference>
<dbReference type="SMART" id="SM00215">
    <property type="entry name" value="VWC_out"/>
    <property type="match status" value="2"/>
</dbReference>
<feature type="compositionally biased region" description="Low complexity" evidence="8">
    <location>
        <begin position="1724"/>
        <end position="1807"/>
    </location>
</feature>
<feature type="region of interest" description="Disordered" evidence="8">
    <location>
        <begin position="2386"/>
        <end position="2527"/>
    </location>
</feature>
<dbReference type="GeneID" id="105891080"/>
<dbReference type="FunFam" id="2.10.25.10:FF:000414">
    <property type="entry name" value="von Willebrand factor"/>
    <property type="match status" value="1"/>
</dbReference>
<proteinExistence type="predicted"/>
<feature type="region of interest" description="Disordered" evidence="8">
    <location>
        <begin position="1724"/>
        <end position="1808"/>
    </location>
</feature>
<evidence type="ECO:0000256" key="8">
    <source>
        <dbReference type="SAM" id="MobiDB-lite"/>
    </source>
</evidence>
<keyword evidence="4" id="KW-0677">Repeat</keyword>
<dbReference type="Pfam" id="PF08742">
    <property type="entry name" value="C8"/>
    <property type="match status" value="3"/>
</dbReference>
<dbReference type="OrthoDB" id="160294at2759"/>
<dbReference type="SMART" id="SM00214">
    <property type="entry name" value="VWC"/>
    <property type="match status" value="3"/>
</dbReference>
<gene>
    <name evidence="11" type="primary">LOC105891080</name>
</gene>
<keyword evidence="10" id="KW-1185">Reference proteome</keyword>
<organism evidence="10 11">
    <name type="scientific">Clupea harengus</name>
    <name type="common">Atlantic herring</name>
    <dbReference type="NCBI Taxonomy" id="7950"/>
    <lineage>
        <taxon>Eukaryota</taxon>
        <taxon>Metazoa</taxon>
        <taxon>Chordata</taxon>
        <taxon>Craniata</taxon>
        <taxon>Vertebrata</taxon>
        <taxon>Euteleostomi</taxon>
        <taxon>Actinopterygii</taxon>
        <taxon>Neopterygii</taxon>
        <taxon>Teleostei</taxon>
        <taxon>Clupei</taxon>
        <taxon>Clupeiformes</taxon>
        <taxon>Clupeoidei</taxon>
        <taxon>Clupeidae</taxon>
        <taxon>Clupea</taxon>
    </lineage>
</organism>
<dbReference type="PROSITE" id="PS51233">
    <property type="entry name" value="VWFD"/>
    <property type="match status" value="3"/>
</dbReference>
<dbReference type="SMART" id="SM00216">
    <property type="entry name" value="VWD"/>
    <property type="match status" value="3"/>
</dbReference>